<organism evidence="3 4">
    <name type="scientific">Nibrella saemangeumensis</name>
    <dbReference type="NCBI Taxonomy" id="1084526"/>
    <lineage>
        <taxon>Bacteria</taxon>
        <taxon>Pseudomonadati</taxon>
        <taxon>Bacteroidota</taxon>
        <taxon>Cytophagia</taxon>
        <taxon>Cytophagales</taxon>
        <taxon>Spirosomataceae</taxon>
        <taxon>Nibrella</taxon>
    </lineage>
</organism>
<dbReference type="RefSeq" id="WP_345250320.1">
    <property type="nucleotide sequence ID" value="NZ_BAABHD010000084.1"/>
</dbReference>
<feature type="domain" description="ZU5" evidence="2">
    <location>
        <begin position="56"/>
        <end position="182"/>
    </location>
</feature>
<comment type="caution">
    <text evidence="3">The sequence shown here is derived from an EMBL/GenBank/DDBJ whole genome shotgun (WGS) entry which is preliminary data.</text>
</comment>
<name>A0ABP8NT81_9BACT</name>
<gene>
    <name evidence="3" type="ORF">GCM10023189_60570</name>
</gene>
<sequence length="451" mass="47999">MNKLFSLLLGVTLTLVTLSCKEPTEVVNPGGSGKPSTDKPTARPGKVYTVGKPLGNATTTTIGPQGGKLTSADERLTITVPAGAVETAQTFSIQPISSTGPQSLGAGFRLAPHGTTFKKPVTITVRYDPALLLGTVAEALSLAYQNSKGVWVLAATSKVNTDAHTLSVETTHFSDWSVLQRAVLMPEVGFVKPGGNLVLSVNLLTEDLLVPIVQDTDVPEPFESPSTVVDYSTWKLAGEGKLVPAAFKASYTAPSVPPARNPVAISIKLNGPTVIDGKPYKELWLVSNVYIGAEGLTYRINGGKWVHTLSGAGAQLLSTAGGAFVSINTGGTDSGNLSGVNIQAYPPLVESEVGTDNLLTYKTFVQPWRLEGFPSFNLSDKAGELMYLHQYRVGRVLYASPGALSFYRFGPVGDYVIGKFELEKAGVLYPGKEMSESTVRIEGFFRIKRTK</sequence>
<dbReference type="Proteomes" id="UP001501175">
    <property type="component" value="Unassembled WGS sequence"/>
</dbReference>
<accession>A0ABP8NT81</accession>
<evidence type="ECO:0000313" key="3">
    <source>
        <dbReference type="EMBL" id="GAA4470935.1"/>
    </source>
</evidence>
<protein>
    <recommendedName>
        <fullName evidence="2">ZU5 domain-containing protein</fullName>
    </recommendedName>
</protein>
<dbReference type="PROSITE" id="PS51145">
    <property type="entry name" value="ZU5"/>
    <property type="match status" value="1"/>
</dbReference>
<evidence type="ECO:0000256" key="1">
    <source>
        <dbReference type="SAM" id="MobiDB-lite"/>
    </source>
</evidence>
<dbReference type="PROSITE" id="PS51257">
    <property type="entry name" value="PROKAR_LIPOPROTEIN"/>
    <property type="match status" value="1"/>
</dbReference>
<feature type="region of interest" description="Disordered" evidence="1">
    <location>
        <begin position="23"/>
        <end position="44"/>
    </location>
</feature>
<proteinExistence type="predicted"/>
<evidence type="ECO:0000259" key="2">
    <source>
        <dbReference type="PROSITE" id="PS51145"/>
    </source>
</evidence>
<dbReference type="EMBL" id="BAABHD010000084">
    <property type="protein sequence ID" value="GAA4470935.1"/>
    <property type="molecule type" value="Genomic_DNA"/>
</dbReference>
<reference evidence="4" key="1">
    <citation type="journal article" date="2019" name="Int. J. Syst. Evol. Microbiol.">
        <title>The Global Catalogue of Microorganisms (GCM) 10K type strain sequencing project: providing services to taxonomists for standard genome sequencing and annotation.</title>
        <authorList>
            <consortium name="The Broad Institute Genomics Platform"/>
            <consortium name="The Broad Institute Genome Sequencing Center for Infectious Disease"/>
            <person name="Wu L."/>
            <person name="Ma J."/>
        </authorList>
    </citation>
    <scope>NUCLEOTIDE SEQUENCE [LARGE SCALE GENOMIC DNA]</scope>
    <source>
        <strain evidence="4">JCM 17927</strain>
    </source>
</reference>
<dbReference type="Gene3D" id="2.60.220.30">
    <property type="match status" value="1"/>
</dbReference>
<keyword evidence="4" id="KW-1185">Reference proteome</keyword>
<evidence type="ECO:0000313" key="4">
    <source>
        <dbReference type="Proteomes" id="UP001501175"/>
    </source>
</evidence>
<dbReference type="InterPro" id="IPR000906">
    <property type="entry name" value="ZU5_dom"/>
</dbReference>